<feature type="region of interest" description="Disordered" evidence="1">
    <location>
        <begin position="1063"/>
        <end position="1091"/>
    </location>
</feature>
<evidence type="ECO:0000313" key="2">
    <source>
        <dbReference type="Ensembl" id="ENSDCDP00010031099.1"/>
    </source>
</evidence>
<feature type="compositionally biased region" description="Basic and acidic residues" evidence="1">
    <location>
        <begin position="715"/>
        <end position="724"/>
    </location>
</feature>
<name>A0AAY4CEF0_9TELE</name>
<evidence type="ECO:0008006" key="4">
    <source>
        <dbReference type="Google" id="ProtNLM"/>
    </source>
</evidence>
<feature type="region of interest" description="Disordered" evidence="1">
    <location>
        <begin position="689"/>
        <end position="751"/>
    </location>
</feature>
<reference evidence="2 3" key="1">
    <citation type="submission" date="2020-06" db="EMBL/GenBank/DDBJ databases">
        <authorList>
            <consortium name="Wellcome Sanger Institute Data Sharing"/>
        </authorList>
    </citation>
    <scope>NUCLEOTIDE SEQUENCE [LARGE SCALE GENOMIC DNA]</scope>
</reference>
<reference evidence="2" key="2">
    <citation type="submission" date="2025-08" db="UniProtKB">
        <authorList>
            <consortium name="Ensembl"/>
        </authorList>
    </citation>
    <scope>IDENTIFICATION</scope>
</reference>
<feature type="compositionally biased region" description="Basic and acidic residues" evidence="1">
    <location>
        <begin position="141"/>
        <end position="153"/>
    </location>
</feature>
<dbReference type="Proteomes" id="UP000694580">
    <property type="component" value="Chromosome 20"/>
</dbReference>
<protein>
    <recommendedName>
        <fullName evidence="4">KIAA1522</fullName>
    </recommendedName>
</protein>
<feature type="region of interest" description="Disordered" evidence="1">
    <location>
        <begin position="519"/>
        <end position="643"/>
    </location>
</feature>
<feature type="region of interest" description="Disordered" evidence="1">
    <location>
        <begin position="1335"/>
        <end position="1364"/>
    </location>
</feature>
<feature type="region of interest" description="Disordered" evidence="1">
    <location>
        <begin position="417"/>
        <end position="499"/>
    </location>
</feature>
<feature type="compositionally biased region" description="Polar residues" evidence="1">
    <location>
        <begin position="155"/>
        <end position="187"/>
    </location>
</feature>
<feature type="compositionally biased region" description="Polar residues" evidence="1">
    <location>
        <begin position="1335"/>
        <end position="1351"/>
    </location>
</feature>
<evidence type="ECO:0000313" key="3">
    <source>
        <dbReference type="Proteomes" id="UP000694580"/>
    </source>
</evidence>
<feature type="compositionally biased region" description="Polar residues" evidence="1">
    <location>
        <begin position="620"/>
        <end position="635"/>
    </location>
</feature>
<dbReference type="Ensembl" id="ENSDCDT00010038495.1">
    <property type="protein sequence ID" value="ENSDCDP00010031099.1"/>
    <property type="gene ID" value="ENSDCDG00010019838.1"/>
</dbReference>
<accession>A0AAY4CEF0</accession>
<dbReference type="PANTHER" id="PTHR23039:SF6">
    <property type="entry name" value="SIMILAR TO MKIAA1522 PROTEIN"/>
    <property type="match status" value="1"/>
</dbReference>
<reference evidence="2" key="3">
    <citation type="submission" date="2025-09" db="UniProtKB">
        <authorList>
            <consortium name="Ensembl"/>
        </authorList>
    </citation>
    <scope>IDENTIFICATION</scope>
</reference>
<feature type="region of interest" description="Disordered" evidence="1">
    <location>
        <begin position="45"/>
        <end position="77"/>
    </location>
</feature>
<feature type="region of interest" description="Disordered" evidence="1">
    <location>
        <begin position="890"/>
        <end position="912"/>
    </location>
</feature>
<feature type="compositionally biased region" description="Low complexity" evidence="1">
    <location>
        <begin position="519"/>
        <end position="530"/>
    </location>
</feature>
<feature type="compositionally biased region" description="Polar residues" evidence="1">
    <location>
        <begin position="477"/>
        <end position="491"/>
    </location>
</feature>
<sequence>MSRTCSTGDLVPRDITQIVAQQSRPKAKNRGASLGRAFSWLHAARRRSLSDGQKRGPEPGDVKQETSNAGSKQDGQKKLAVHYMASQHYQENVFIESSSRSQYLQDLHSEAQMGLKVQQQEERNGLTYQDNQTESAVIPQLERDSSPRDRDGSPESGNTSRNSLFIVSSTRPALTRQGSTFKPLNQTKKLDRTKRRGRRTTIMGIPQHVHMELSMQKGVHTLPNGKGGNSPEVVVIPTTDGEMSTINVGARVHLQKDLLKHHMHDVCRDNCGFSQRPNMQRPKSLALPGLISPCFLQEPPGPVMSVSPQATYLSKIIPNAVLPAVVDVMKINRRQSMRTVSKSSLTSGSSASSHSEGSTQDGPSSTSSRQSHSRSSETIVSNSSTISSKESCVYPPRDSCVKEASDQMTEDQVLLWRATNSSRPRSKDGNGLVSSGESARSSRSFSRSLSVMKTKHPPAPPRRTYSLHHEKIKQRSQELSPHLSVSNSGSLEVSKDQDLGEENMSSVCFRCPTNSAMSSSLDKSKSSITSTPLSPDQPSTGDQTESNFPTSLHKVPAVQGKFERTVSPSSGYSSRSGTPTLSPKEMCSPSPGKEKVQSTTAERTGSYTSPTISASSITSLGSVESETLHQDTSQVPKVPSPAVLENPGIPAPLPITLRNLLNIPPPPKVKAPSPPPPETWAHNKRTIELLCGPGPDLSNINQLQKNQQKNKAHKQRQEAQRTNENEPIIAKTSSHDEGCEEKASHSETKDNVKEDTTIINIQDQMNGSVNKYLNNMNRKVQDIIKKGERRKEESLKVEVQKRTDFKKSPVISKKETPMVVKKNLTMQNGGNPQVPTIKVKAEIEVTPLDEDKTFSSLTVEERLIEYLSCPEHTTMDTSKTDHTYVLSTEKHTGVSPPHSPPPAYPPPPPPTKTHFIPMISTPTEEDLVPMESTWPPPPPPMQELSELVFDVHDDLDFPPPPPPCYQETLVNSDTQDTLLIIITKQGHSLESKGEETDGLPQVQPVNLQMASNEEQCSNSVQTCHQTTRVTVNVATSGASSLIKGSPPQQEAFCLQPIELASTSSPDLPSAEGPLIFRRPSGQKSNESQSKELLSRIKSVPVPVKDDANIPLVTPSLLQMVRLRSIASNIEGQVKCSSQEKTPSTENTSFQSPTPGHVIPQKPIRKSLCMKSPCTSKSPAASVTSPSMCLQEAVRMKMAALSSRDGLPVRRSLHSPNNDLVLTSPKSLDGTDLHKSPASTASFIFSKNTKRVVIETPSSPEAQTDLQQSLVAELTQFPSQAKAVVIKKVPPPIAKKPIHGIASEKTILAIPTGAGSFQGDLQEPSVVVDTNGETETMQPAGQQAQTLQGQESASREEVTTITDDS</sequence>
<feature type="compositionally biased region" description="Basic and acidic residues" evidence="1">
    <location>
        <begin position="733"/>
        <end position="751"/>
    </location>
</feature>
<feature type="compositionally biased region" description="Basic and acidic residues" evidence="1">
    <location>
        <begin position="467"/>
        <end position="476"/>
    </location>
</feature>
<feature type="region of interest" description="Disordered" evidence="1">
    <location>
        <begin position="1133"/>
        <end position="1160"/>
    </location>
</feature>
<dbReference type="GO" id="GO:0030154">
    <property type="term" value="P:cell differentiation"/>
    <property type="evidence" value="ECO:0007669"/>
    <property type="project" value="TreeGrafter"/>
</dbReference>
<feature type="region of interest" description="Disordered" evidence="1">
    <location>
        <begin position="337"/>
        <end position="397"/>
    </location>
</feature>
<feature type="compositionally biased region" description="Polar residues" evidence="1">
    <location>
        <begin position="1133"/>
        <end position="1153"/>
    </location>
</feature>
<feature type="compositionally biased region" description="Polar residues" evidence="1">
    <location>
        <begin position="377"/>
        <end position="390"/>
    </location>
</feature>
<organism evidence="2 3">
    <name type="scientific">Denticeps clupeoides</name>
    <name type="common">denticle herring</name>
    <dbReference type="NCBI Taxonomy" id="299321"/>
    <lineage>
        <taxon>Eukaryota</taxon>
        <taxon>Metazoa</taxon>
        <taxon>Chordata</taxon>
        <taxon>Craniata</taxon>
        <taxon>Vertebrata</taxon>
        <taxon>Euteleostomi</taxon>
        <taxon>Actinopterygii</taxon>
        <taxon>Neopterygii</taxon>
        <taxon>Teleostei</taxon>
        <taxon>Clupei</taxon>
        <taxon>Clupeiformes</taxon>
        <taxon>Denticipitoidei</taxon>
        <taxon>Denticipitidae</taxon>
        <taxon>Denticeps</taxon>
    </lineage>
</organism>
<feature type="compositionally biased region" description="Pro residues" evidence="1">
    <location>
        <begin position="897"/>
        <end position="911"/>
    </location>
</feature>
<feature type="compositionally biased region" description="Low complexity" evidence="1">
    <location>
        <begin position="606"/>
        <end position="619"/>
    </location>
</feature>
<feature type="compositionally biased region" description="Polar residues" evidence="1">
    <location>
        <begin position="531"/>
        <end position="550"/>
    </location>
</feature>
<feature type="compositionally biased region" description="Low complexity" evidence="1">
    <location>
        <begin position="434"/>
        <end position="450"/>
    </location>
</feature>
<evidence type="ECO:0000256" key="1">
    <source>
        <dbReference type="SAM" id="MobiDB-lite"/>
    </source>
</evidence>
<feature type="compositionally biased region" description="Low complexity" evidence="1">
    <location>
        <begin position="341"/>
        <end position="370"/>
    </location>
</feature>
<dbReference type="GeneTree" id="ENSGT00950000182963"/>
<feature type="compositionally biased region" description="Basic and acidic residues" evidence="1">
    <location>
        <begin position="48"/>
        <end position="64"/>
    </location>
</feature>
<proteinExistence type="predicted"/>
<feature type="region of interest" description="Disordered" evidence="1">
    <location>
        <begin position="127"/>
        <end position="196"/>
    </location>
</feature>
<keyword evidence="3" id="KW-1185">Reference proteome</keyword>
<dbReference type="PANTHER" id="PTHR23039">
    <property type="entry name" value="NANCE-HORAN SYNDROME PROTEIN"/>
    <property type="match status" value="1"/>
</dbReference>
<feature type="compositionally biased region" description="Low complexity" evidence="1">
    <location>
        <begin position="567"/>
        <end position="580"/>
    </location>
</feature>